<dbReference type="Pfam" id="PF05406">
    <property type="entry name" value="WGR"/>
    <property type="match status" value="1"/>
</dbReference>
<feature type="domain" description="PARP-type" evidence="34">
    <location>
        <begin position="120"/>
        <end position="209"/>
    </location>
</feature>
<dbReference type="PROSITE" id="PS50064">
    <property type="entry name" value="ZF_PARP_2"/>
    <property type="match status" value="2"/>
</dbReference>
<evidence type="ECO:0000256" key="11">
    <source>
        <dbReference type="ARBA" id="ARBA00022679"/>
    </source>
</evidence>
<dbReference type="Proteomes" id="UP001233999">
    <property type="component" value="Unassembled WGS sequence"/>
</dbReference>
<dbReference type="EMBL" id="JASPKZ010002318">
    <property type="protein sequence ID" value="KAJ9595723.1"/>
    <property type="molecule type" value="Genomic_DNA"/>
</dbReference>
<keyword evidence="19" id="KW-0805">Transcription regulation</keyword>
<dbReference type="GO" id="GO:0005730">
    <property type="term" value="C:nucleolus"/>
    <property type="evidence" value="ECO:0007669"/>
    <property type="project" value="UniProtKB-SubCell"/>
</dbReference>
<dbReference type="InterPro" id="IPR008288">
    <property type="entry name" value="PARP"/>
</dbReference>
<dbReference type="SUPFAM" id="SSF47587">
    <property type="entry name" value="Domain of poly(ADP-ribose) polymerase"/>
    <property type="match status" value="1"/>
</dbReference>
<evidence type="ECO:0000259" key="35">
    <source>
        <dbReference type="PROSITE" id="PS51059"/>
    </source>
</evidence>
<dbReference type="SMART" id="SM01335">
    <property type="entry name" value="PADR1"/>
    <property type="match status" value="1"/>
</dbReference>
<dbReference type="Pfam" id="PF08063">
    <property type="entry name" value="Zn_ribbon_PADR1"/>
    <property type="match status" value="1"/>
</dbReference>
<feature type="domain" description="PARP catalytic" evidence="35">
    <location>
        <begin position="777"/>
        <end position="1004"/>
    </location>
</feature>
<comment type="subcellular location">
    <subcellularLocation>
        <location evidence="1">Chromosome</location>
    </subcellularLocation>
    <subcellularLocation>
        <location evidence="2">Cytoplasm</location>
        <location evidence="2">Cytosol</location>
    </subcellularLocation>
    <subcellularLocation>
        <location evidence="3">Nucleus</location>
        <location evidence="3">Nucleolus</location>
    </subcellularLocation>
</comment>
<dbReference type="PIRSF" id="PIRSF000489">
    <property type="entry name" value="NAD_ADPRT"/>
    <property type="match status" value="1"/>
</dbReference>
<feature type="domain" description="PARP-type" evidence="34">
    <location>
        <begin position="7"/>
        <end position="89"/>
    </location>
</feature>
<dbReference type="CDD" id="cd08001">
    <property type="entry name" value="WGR_PARP1_like"/>
    <property type="match status" value="1"/>
</dbReference>
<evidence type="ECO:0000256" key="12">
    <source>
        <dbReference type="ARBA" id="ARBA00022695"/>
    </source>
</evidence>
<keyword evidence="18" id="KW-0391">Immunity</keyword>
<keyword evidence="10 32" id="KW-0328">Glycosyltransferase</keyword>
<organism evidence="38 39">
    <name type="scientific">Diploptera punctata</name>
    <name type="common">Pacific beetle cockroach</name>
    <dbReference type="NCBI Taxonomy" id="6984"/>
    <lineage>
        <taxon>Eukaryota</taxon>
        <taxon>Metazoa</taxon>
        <taxon>Ecdysozoa</taxon>
        <taxon>Arthropoda</taxon>
        <taxon>Hexapoda</taxon>
        <taxon>Insecta</taxon>
        <taxon>Pterygota</taxon>
        <taxon>Neoptera</taxon>
        <taxon>Polyneoptera</taxon>
        <taxon>Dictyoptera</taxon>
        <taxon>Blattodea</taxon>
        <taxon>Blaberoidea</taxon>
        <taxon>Blaberidae</taxon>
        <taxon>Diplopterinae</taxon>
        <taxon>Diploptera</taxon>
    </lineage>
</organism>
<comment type="catalytic activity">
    <reaction evidence="28">
        <text>L-histidyl-[protein] + NAD(+) = N(tele)-(ADP-D-ribosyl)-L-histidyl-[protein] + nicotinamide + H(+)</text>
        <dbReference type="Rhea" id="RHEA:72071"/>
        <dbReference type="Rhea" id="RHEA-COMP:9745"/>
        <dbReference type="Rhea" id="RHEA-COMP:18085"/>
        <dbReference type="ChEBI" id="CHEBI:15378"/>
        <dbReference type="ChEBI" id="CHEBI:17154"/>
        <dbReference type="ChEBI" id="CHEBI:29979"/>
        <dbReference type="ChEBI" id="CHEBI:57540"/>
        <dbReference type="ChEBI" id="CHEBI:191398"/>
    </reaction>
    <physiologicalReaction direction="left-to-right" evidence="28">
        <dbReference type="Rhea" id="RHEA:72072"/>
    </physiologicalReaction>
</comment>
<dbReference type="InterPro" id="IPR012982">
    <property type="entry name" value="PARP1-like_PADR1_Zn_ribbon"/>
</dbReference>
<dbReference type="InterPro" id="IPR036957">
    <property type="entry name" value="Znf_PARP_sf"/>
</dbReference>
<dbReference type="InterPro" id="IPR038650">
    <property type="entry name" value="PADR1_C_dom_sf"/>
</dbReference>
<evidence type="ECO:0000256" key="17">
    <source>
        <dbReference type="ARBA" id="ARBA00022833"/>
    </source>
</evidence>
<dbReference type="GO" id="GO:1990404">
    <property type="term" value="F:NAD+-protein mono-ADP-ribosyltransferase activity"/>
    <property type="evidence" value="ECO:0007669"/>
    <property type="project" value="TreeGrafter"/>
</dbReference>
<comment type="catalytic activity">
    <reaction evidence="29">
        <text>L-tyrosyl-[protein] + NAD(+) = O-(ADP-D-ribosyl)-L-tyrosyl-[protein] + nicotinamide + H(+)</text>
        <dbReference type="Rhea" id="RHEA:58236"/>
        <dbReference type="Rhea" id="RHEA-COMP:10136"/>
        <dbReference type="Rhea" id="RHEA-COMP:15092"/>
        <dbReference type="ChEBI" id="CHEBI:15378"/>
        <dbReference type="ChEBI" id="CHEBI:17154"/>
        <dbReference type="ChEBI" id="CHEBI:46858"/>
        <dbReference type="ChEBI" id="CHEBI:57540"/>
        <dbReference type="ChEBI" id="CHEBI:142557"/>
    </reaction>
    <physiologicalReaction direction="left-to-right" evidence="29">
        <dbReference type="Rhea" id="RHEA:58237"/>
    </physiologicalReaction>
</comment>
<comment type="caution">
    <text evidence="38">The sequence shown here is derived from an EMBL/GenBank/DDBJ whole genome shotgun (WGS) entry which is preliminary data.</text>
</comment>
<feature type="domain" description="PARP alpha-helical" evidence="36">
    <location>
        <begin position="650"/>
        <end position="767"/>
    </location>
</feature>
<keyword evidence="6" id="KW-0963">Cytoplasm</keyword>
<dbReference type="Gene3D" id="2.20.25.630">
    <property type="match status" value="1"/>
</dbReference>
<dbReference type="GO" id="GO:0008270">
    <property type="term" value="F:zinc ion binding"/>
    <property type="evidence" value="ECO:0007669"/>
    <property type="project" value="UniProtKB-KW"/>
</dbReference>
<dbReference type="GO" id="GO:0005829">
    <property type="term" value="C:cytosol"/>
    <property type="evidence" value="ECO:0007669"/>
    <property type="project" value="UniProtKB-SubCell"/>
</dbReference>
<dbReference type="FunFam" id="3.30.1740.10:FF:000004">
    <property type="entry name" value="Poly [ADP-ribose] polymerase"/>
    <property type="match status" value="1"/>
</dbReference>
<evidence type="ECO:0000256" key="10">
    <source>
        <dbReference type="ARBA" id="ARBA00022676"/>
    </source>
</evidence>
<comment type="catalytic activity">
    <reaction evidence="27 32">
        <text>NAD(+) + (ADP-D-ribosyl)n-acceptor = nicotinamide + (ADP-D-ribosyl)n+1-acceptor + H(+).</text>
        <dbReference type="EC" id="2.4.2.30"/>
    </reaction>
</comment>
<evidence type="ECO:0000259" key="36">
    <source>
        <dbReference type="PROSITE" id="PS51060"/>
    </source>
</evidence>
<evidence type="ECO:0000256" key="26">
    <source>
        <dbReference type="ARBA" id="ARBA00024347"/>
    </source>
</evidence>
<evidence type="ECO:0000256" key="18">
    <source>
        <dbReference type="ARBA" id="ARBA00022859"/>
    </source>
</evidence>
<dbReference type="Pfam" id="PF02877">
    <property type="entry name" value="PARP_reg"/>
    <property type="match status" value="1"/>
</dbReference>
<dbReference type="SUPFAM" id="SSF142921">
    <property type="entry name" value="WGR domain-like"/>
    <property type="match status" value="1"/>
</dbReference>
<proteinExistence type="inferred from homology"/>
<keyword evidence="39" id="KW-1185">Reference proteome</keyword>
<dbReference type="GO" id="GO:0051287">
    <property type="term" value="F:NAD binding"/>
    <property type="evidence" value="ECO:0007669"/>
    <property type="project" value="UniProtKB-UniRule"/>
</dbReference>
<evidence type="ECO:0000256" key="22">
    <source>
        <dbReference type="ARBA" id="ARBA00023163"/>
    </source>
</evidence>
<comment type="catalytic activity">
    <reaction evidence="24">
        <text>L-glutamyl-[protein] + NAD(+) = 5-O-(ADP-D-ribosyl)-L-glutamyl-[protein] + nicotinamide</text>
        <dbReference type="Rhea" id="RHEA:58224"/>
        <dbReference type="Rhea" id="RHEA-COMP:10208"/>
        <dbReference type="Rhea" id="RHEA-COMP:15089"/>
        <dbReference type="ChEBI" id="CHEBI:17154"/>
        <dbReference type="ChEBI" id="CHEBI:29973"/>
        <dbReference type="ChEBI" id="CHEBI:57540"/>
        <dbReference type="ChEBI" id="CHEBI:142540"/>
    </reaction>
    <physiologicalReaction direction="left-to-right" evidence="24">
        <dbReference type="Rhea" id="RHEA:58225"/>
    </physiologicalReaction>
</comment>
<keyword evidence="9" id="KW-0399">Innate immunity</keyword>
<evidence type="ECO:0000256" key="16">
    <source>
        <dbReference type="ARBA" id="ARBA00022771"/>
    </source>
</evidence>
<evidence type="ECO:0000256" key="30">
    <source>
        <dbReference type="ARBA" id="ARBA00048575"/>
    </source>
</evidence>
<evidence type="ECO:0000313" key="38">
    <source>
        <dbReference type="EMBL" id="KAJ9595723.1"/>
    </source>
</evidence>
<keyword evidence="21 32" id="KW-0238">DNA-binding</keyword>
<dbReference type="Gene3D" id="1.10.20.130">
    <property type="match status" value="1"/>
</dbReference>
<dbReference type="SMART" id="SM01336">
    <property type="entry name" value="zf-PARP"/>
    <property type="match status" value="2"/>
</dbReference>
<keyword evidence="8" id="KW-0021">Allosteric enzyme</keyword>
<evidence type="ECO:0000256" key="2">
    <source>
        <dbReference type="ARBA" id="ARBA00004514"/>
    </source>
</evidence>
<dbReference type="InterPro" id="IPR050800">
    <property type="entry name" value="ARTD/PARP"/>
</dbReference>
<dbReference type="GO" id="GO:0016779">
    <property type="term" value="F:nucleotidyltransferase activity"/>
    <property type="evidence" value="ECO:0007669"/>
    <property type="project" value="UniProtKB-KW"/>
</dbReference>
<dbReference type="CDD" id="cd01437">
    <property type="entry name" value="parp_like"/>
    <property type="match status" value="1"/>
</dbReference>
<dbReference type="AlphaFoldDB" id="A0AAD8EMI2"/>
<dbReference type="GO" id="GO:0070212">
    <property type="term" value="P:protein poly-ADP-ribosylation"/>
    <property type="evidence" value="ECO:0007669"/>
    <property type="project" value="TreeGrafter"/>
</dbReference>
<evidence type="ECO:0000256" key="14">
    <source>
        <dbReference type="ARBA" id="ARBA00022737"/>
    </source>
</evidence>
<reference evidence="38" key="2">
    <citation type="submission" date="2023-05" db="EMBL/GenBank/DDBJ databases">
        <authorList>
            <person name="Fouks B."/>
        </authorList>
    </citation>
    <scope>NUCLEOTIDE SEQUENCE</scope>
    <source>
        <strain evidence="38">Stay&amp;Tobe</strain>
        <tissue evidence="38">Testes</tissue>
    </source>
</reference>
<protein>
    <recommendedName>
        <fullName evidence="31 32">Poly [ADP-ribose] polymerase</fullName>
        <ecNumber evidence="4 32">2.4.2.30</ecNumber>
    </recommendedName>
</protein>
<reference evidence="38" key="1">
    <citation type="journal article" date="2023" name="IScience">
        <title>Live-bearing cockroach genome reveals convergent evolutionary mechanisms linked to viviparity in insects and beyond.</title>
        <authorList>
            <person name="Fouks B."/>
            <person name="Harrison M.C."/>
            <person name="Mikhailova A.A."/>
            <person name="Marchal E."/>
            <person name="English S."/>
            <person name="Carruthers M."/>
            <person name="Jennings E.C."/>
            <person name="Chiamaka E.L."/>
            <person name="Frigard R.A."/>
            <person name="Pippel M."/>
            <person name="Attardo G.M."/>
            <person name="Benoit J.B."/>
            <person name="Bornberg-Bauer E."/>
            <person name="Tobe S.S."/>
        </authorList>
    </citation>
    <scope>NUCLEOTIDE SEQUENCE</scope>
    <source>
        <strain evidence="38">Stay&amp;Tobe</strain>
    </source>
</reference>
<evidence type="ECO:0000256" key="7">
    <source>
        <dbReference type="ARBA" id="ARBA00022499"/>
    </source>
</evidence>
<dbReference type="Gene3D" id="3.30.1740.10">
    <property type="entry name" value="Zinc finger, PARP-type"/>
    <property type="match status" value="2"/>
</dbReference>
<evidence type="ECO:0000256" key="29">
    <source>
        <dbReference type="ARBA" id="ARBA00048339"/>
    </source>
</evidence>
<feature type="domain" description="WGR" evidence="37">
    <location>
        <begin position="530"/>
        <end position="627"/>
    </location>
</feature>
<evidence type="ECO:0000256" key="4">
    <source>
        <dbReference type="ARBA" id="ARBA00012020"/>
    </source>
</evidence>
<evidence type="ECO:0000256" key="9">
    <source>
        <dbReference type="ARBA" id="ARBA00022588"/>
    </source>
</evidence>
<evidence type="ECO:0000256" key="6">
    <source>
        <dbReference type="ARBA" id="ARBA00022490"/>
    </source>
</evidence>
<dbReference type="PANTHER" id="PTHR10459">
    <property type="entry name" value="DNA LIGASE"/>
    <property type="match status" value="1"/>
</dbReference>
<dbReference type="GO" id="GO:0003677">
    <property type="term" value="F:DNA binding"/>
    <property type="evidence" value="ECO:0007669"/>
    <property type="project" value="UniProtKB-UniRule"/>
</dbReference>
<evidence type="ECO:0000259" key="34">
    <source>
        <dbReference type="PROSITE" id="PS50064"/>
    </source>
</evidence>
<evidence type="ECO:0000256" key="13">
    <source>
        <dbReference type="ARBA" id="ARBA00022723"/>
    </source>
</evidence>
<dbReference type="Gene3D" id="3.90.228.10">
    <property type="match status" value="1"/>
</dbReference>
<dbReference type="Pfam" id="PF00645">
    <property type="entry name" value="zf-PARP"/>
    <property type="match status" value="2"/>
</dbReference>
<feature type="region of interest" description="Disordered" evidence="33">
    <location>
        <begin position="211"/>
        <end position="232"/>
    </location>
</feature>
<dbReference type="InterPro" id="IPR001510">
    <property type="entry name" value="Znf_PARP"/>
</dbReference>
<dbReference type="InterPro" id="IPR049296">
    <property type="entry name" value="PARP1-like_PADR1_N"/>
</dbReference>
<gene>
    <name evidence="38" type="ORF">L9F63_013086</name>
</gene>
<evidence type="ECO:0000256" key="5">
    <source>
        <dbReference type="ARBA" id="ARBA00022454"/>
    </source>
</evidence>
<dbReference type="PANTHER" id="PTHR10459:SF112">
    <property type="entry name" value="POLY [ADP-RIBOSE] POLYMERASE 1"/>
    <property type="match status" value="1"/>
</dbReference>
<evidence type="ECO:0000256" key="21">
    <source>
        <dbReference type="ARBA" id="ARBA00023125"/>
    </source>
</evidence>
<dbReference type="PROSITE" id="PS51977">
    <property type="entry name" value="WGR"/>
    <property type="match status" value="1"/>
</dbReference>
<dbReference type="PROSITE" id="PS52007">
    <property type="entry name" value="PADR1"/>
    <property type="match status" value="1"/>
</dbReference>
<comment type="similarity">
    <text evidence="26">Belongs to the ARTD/PARP family.</text>
</comment>
<sequence>MSDDLPYRAEYAKSGRASCKSCKSPIAKDTLRLAVMVQSPMFDGKTPHWYHFMCFFGRQRPKSVGDISHFDSLRWEDQEKIKAKIENAVGGGDVVDGKGKGKGKGKGNKRSADVANLKDFTVEYAKSNRSMCRGCNQMIMKDEVRISKKDYESERAKMYGGHDSWHHVDCFAKLRDELEFWESGEILPGIKTLKKDDQIMVKQALVKVEKKVKSEDGPTAPKKSKPSKEEEEEVKKQCKEMYKYRDQLKKELRKKDLQFMLEFNKQEIPTGEEQLQSDIMTFGNLKPCEECKRGQLVFRSGVGYQCLGDLTEWTKCQNKTLKPKRNPFKVPPELAAKHPFLEQYKYVPQKRTIILHESSASTSTSSNGDDMKNFCMLDGSETALDSTIEAMTFISAQIEIIAISRQTYKGSHRFRTFLATDYGAFGVGSGYKREKSVNTWLSIISTPEEVENPGQKDKRAKNGSAILLISKKSICSWGSDPQKRIVVDTVDNVIKKSKSKSMFMKSTKSSVKLKLKGGAAVDPDSGMDDVAHVYGRGDDIYNVVLGMTEIQSGKNSFYKLQVLESDHGNRYWVFRSWGRIGTTIGGNKLENMDTAISAIQHFRRLYEDKTGNMWEDRKNFQKVPGRFFPVDLDYGQSEDTLPTAGDESVSCTLPESVQKLVQLIFDVEIMKKVMMEFELDLQKMPLGKLSKKQIQQAYEVLTDLQELIKKGGSESRFLDASNRFYTLVPHDFGVDNPPILNTEDMIKQKIEMLESLMEIEIAYNMLKTKSEGDEEMHPLDAHYKKLNTNIEEVDKNSKEFELLLKYVKNTHAKTHGSYELEILNAFKVKRHGEDKRFKPFRKLHNRKLLWHGSRLTNYAGILSQGLRIAPPEAPATGYMFGKGIYFADMVSKSANYCCTSPNNPTGLMLLCEVALGNMYERSNADYIEKLPKGMHSTKGLGRTEPDPKEVHMTEDGVEIPFGKGKNVGRKDVYLLYNEFIVYDVAQVNIQYLLEMNFKYKYRGY</sequence>
<name>A0AAD8EMI2_DIPPU</name>
<evidence type="ECO:0000256" key="1">
    <source>
        <dbReference type="ARBA" id="ARBA00004286"/>
    </source>
</evidence>
<dbReference type="PROSITE" id="PS51060">
    <property type="entry name" value="PARP_ALPHA_HD"/>
    <property type="match status" value="1"/>
</dbReference>
<evidence type="ECO:0000256" key="20">
    <source>
        <dbReference type="ARBA" id="ARBA00023027"/>
    </source>
</evidence>
<accession>A0AAD8EMI2</accession>
<dbReference type="InterPro" id="IPR036930">
    <property type="entry name" value="WGR_dom_sf"/>
</dbReference>
<dbReference type="Pfam" id="PF00644">
    <property type="entry name" value="PARP"/>
    <property type="match status" value="1"/>
</dbReference>
<dbReference type="GO" id="GO:0003950">
    <property type="term" value="F:NAD+ poly-ADP-ribosyltransferase activity"/>
    <property type="evidence" value="ECO:0007669"/>
    <property type="project" value="UniProtKB-UniRule"/>
</dbReference>
<dbReference type="PROSITE" id="PS00347">
    <property type="entry name" value="ZF_PARP_1"/>
    <property type="match status" value="1"/>
</dbReference>
<dbReference type="GO" id="GO:0006302">
    <property type="term" value="P:double-strand break repair"/>
    <property type="evidence" value="ECO:0007669"/>
    <property type="project" value="TreeGrafter"/>
</dbReference>
<dbReference type="SUPFAM" id="SSF56399">
    <property type="entry name" value="ADP-ribosylation"/>
    <property type="match status" value="1"/>
</dbReference>
<dbReference type="Gene3D" id="1.20.142.10">
    <property type="entry name" value="Poly(ADP-ribose) polymerase, regulatory domain"/>
    <property type="match status" value="1"/>
</dbReference>
<dbReference type="InterPro" id="IPR008893">
    <property type="entry name" value="WGR_domain"/>
</dbReference>
<evidence type="ECO:0000256" key="23">
    <source>
        <dbReference type="ARBA" id="ARBA00023242"/>
    </source>
</evidence>
<evidence type="ECO:0000256" key="32">
    <source>
        <dbReference type="PIRNR" id="PIRNR000489"/>
    </source>
</evidence>
<evidence type="ECO:0000256" key="19">
    <source>
        <dbReference type="ARBA" id="ARBA00023015"/>
    </source>
</evidence>
<dbReference type="EC" id="2.4.2.30" evidence="4 32"/>
<keyword evidence="12" id="KW-0548">Nucleotidyltransferase</keyword>
<comment type="catalytic activity">
    <reaction evidence="25">
        <text>L-aspartyl-[protein] + NAD(+) = 4-O-(ADP-D-ribosyl)-L-aspartyl-[protein] + nicotinamide</text>
        <dbReference type="Rhea" id="RHEA:54424"/>
        <dbReference type="Rhea" id="RHEA-COMP:9867"/>
        <dbReference type="Rhea" id="RHEA-COMP:13832"/>
        <dbReference type="ChEBI" id="CHEBI:17154"/>
        <dbReference type="ChEBI" id="CHEBI:29961"/>
        <dbReference type="ChEBI" id="CHEBI:57540"/>
        <dbReference type="ChEBI" id="CHEBI:138102"/>
    </reaction>
    <physiologicalReaction direction="left-to-right" evidence="25">
        <dbReference type="Rhea" id="RHEA:54425"/>
    </physiologicalReaction>
</comment>
<keyword evidence="5" id="KW-0158">Chromosome</keyword>
<dbReference type="InterPro" id="IPR004102">
    <property type="entry name" value="Poly(ADP-ribose)pol_reg_dom"/>
</dbReference>
<dbReference type="GO" id="GO:0005694">
    <property type="term" value="C:chromosome"/>
    <property type="evidence" value="ECO:0007669"/>
    <property type="project" value="UniProtKB-SubCell"/>
</dbReference>
<dbReference type="Pfam" id="PF21728">
    <property type="entry name" value="PADR1_N"/>
    <property type="match status" value="1"/>
</dbReference>
<keyword evidence="16" id="KW-0863">Zinc-finger</keyword>
<evidence type="ECO:0000256" key="25">
    <source>
        <dbReference type="ARBA" id="ARBA00024164"/>
    </source>
</evidence>
<evidence type="ECO:0000256" key="28">
    <source>
        <dbReference type="ARBA" id="ARBA00048241"/>
    </source>
</evidence>
<evidence type="ECO:0000256" key="24">
    <source>
        <dbReference type="ARBA" id="ARBA00024159"/>
    </source>
</evidence>
<dbReference type="FunFam" id="3.90.228.10:FF:000002">
    <property type="entry name" value="Poly [ADP-ribose] polymerase"/>
    <property type="match status" value="1"/>
</dbReference>
<keyword evidence="14" id="KW-0677">Repeat</keyword>
<evidence type="ECO:0000256" key="27">
    <source>
        <dbReference type="ARBA" id="ARBA00033987"/>
    </source>
</evidence>
<keyword evidence="11 32" id="KW-0808">Transferase</keyword>
<dbReference type="SUPFAM" id="SSF57716">
    <property type="entry name" value="Glucocorticoid receptor-like (DNA-binding domain)"/>
    <property type="match status" value="2"/>
</dbReference>
<evidence type="ECO:0000256" key="3">
    <source>
        <dbReference type="ARBA" id="ARBA00004604"/>
    </source>
</evidence>
<dbReference type="GO" id="GO:0045087">
    <property type="term" value="P:innate immune response"/>
    <property type="evidence" value="ECO:0007669"/>
    <property type="project" value="UniProtKB-KW"/>
</dbReference>
<keyword evidence="13 32" id="KW-0479">Metal-binding</keyword>
<dbReference type="InterPro" id="IPR012317">
    <property type="entry name" value="Poly(ADP-ribose)pol_cat_dom"/>
</dbReference>
<dbReference type="InterPro" id="IPR036616">
    <property type="entry name" value="Poly(ADP-ribose)pol_reg_dom_sf"/>
</dbReference>
<evidence type="ECO:0000259" key="37">
    <source>
        <dbReference type="PROSITE" id="PS51977"/>
    </source>
</evidence>
<evidence type="ECO:0000313" key="39">
    <source>
        <dbReference type="Proteomes" id="UP001233999"/>
    </source>
</evidence>
<keyword evidence="22" id="KW-0804">Transcription</keyword>
<evidence type="ECO:0000256" key="15">
    <source>
        <dbReference type="ARBA" id="ARBA00022765"/>
    </source>
</evidence>
<keyword evidence="17 32" id="KW-0862">Zinc</keyword>
<dbReference type="FunFam" id="1.20.142.10:FF:000001">
    <property type="entry name" value="Poly [ADP-ribose] polymerase"/>
    <property type="match status" value="1"/>
</dbReference>
<evidence type="ECO:0000256" key="33">
    <source>
        <dbReference type="SAM" id="MobiDB-lite"/>
    </source>
</evidence>
<comment type="catalytic activity">
    <reaction evidence="30">
        <text>L-seryl-[protein] + NAD(+) = O-(ADP-D-ribosyl)-L-seryl-[protein] + nicotinamide + H(+)</text>
        <dbReference type="Rhea" id="RHEA:58232"/>
        <dbReference type="Rhea" id="RHEA-COMP:9863"/>
        <dbReference type="Rhea" id="RHEA-COMP:15091"/>
        <dbReference type="ChEBI" id="CHEBI:15378"/>
        <dbReference type="ChEBI" id="CHEBI:17154"/>
        <dbReference type="ChEBI" id="CHEBI:29999"/>
        <dbReference type="ChEBI" id="CHEBI:57540"/>
        <dbReference type="ChEBI" id="CHEBI:142556"/>
    </reaction>
    <physiologicalReaction direction="left-to-right" evidence="30">
        <dbReference type="Rhea" id="RHEA:58233"/>
    </physiologicalReaction>
</comment>
<dbReference type="PROSITE" id="PS51059">
    <property type="entry name" value="PARP_CATALYTIC"/>
    <property type="match status" value="1"/>
</dbReference>
<evidence type="ECO:0000256" key="8">
    <source>
        <dbReference type="ARBA" id="ARBA00022533"/>
    </source>
</evidence>
<keyword evidence="23 32" id="KW-0539">Nucleus</keyword>
<keyword evidence="7" id="KW-1017">Isopeptide bond</keyword>
<keyword evidence="15" id="KW-0013">ADP-ribosylation</keyword>
<keyword evidence="20 32" id="KW-0520">NAD</keyword>
<dbReference type="SMART" id="SM00773">
    <property type="entry name" value="WGR"/>
    <property type="match status" value="1"/>
</dbReference>
<evidence type="ECO:0000256" key="31">
    <source>
        <dbReference type="ARBA" id="ARBA00071874"/>
    </source>
</evidence>